<feature type="non-terminal residue" evidence="6">
    <location>
        <position position="395"/>
    </location>
</feature>
<dbReference type="SUPFAM" id="SSF103473">
    <property type="entry name" value="MFS general substrate transporter"/>
    <property type="match status" value="1"/>
</dbReference>
<feature type="transmembrane region" description="Helical" evidence="5">
    <location>
        <begin position="293"/>
        <end position="317"/>
    </location>
</feature>
<evidence type="ECO:0000256" key="4">
    <source>
        <dbReference type="ARBA" id="ARBA00023136"/>
    </source>
</evidence>
<feature type="transmembrane region" description="Helical" evidence="5">
    <location>
        <begin position="15"/>
        <end position="40"/>
    </location>
</feature>
<evidence type="ECO:0000256" key="1">
    <source>
        <dbReference type="ARBA" id="ARBA00004141"/>
    </source>
</evidence>
<dbReference type="PANTHER" id="PTHR24064">
    <property type="entry name" value="SOLUTE CARRIER FAMILY 22 MEMBER"/>
    <property type="match status" value="1"/>
</dbReference>
<dbReference type="Gene3D" id="1.20.1250.20">
    <property type="entry name" value="MFS general substrate transporter like domains"/>
    <property type="match status" value="1"/>
</dbReference>
<feature type="transmembrane region" description="Helical" evidence="5">
    <location>
        <begin position="131"/>
        <end position="149"/>
    </location>
</feature>
<evidence type="ECO:0000256" key="3">
    <source>
        <dbReference type="ARBA" id="ARBA00022989"/>
    </source>
</evidence>
<feature type="non-terminal residue" evidence="6">
    <location>
        <position position="1"/>
    </location>
</feature>
<evidence type="ECO:0000313" key="7">
    <source>
        <dbReference type="Proteomes" id="UP000001593"/>
    </source>
</evidence>
<dbReference type="AlphaFoldDB" id="A7SMJ5"/>
<name>A7SMJ5_NEMVE</name>
<evidence type="ECO:0000256" key="5">
    <source>
        <dbReference type="SAM" id="Phobius"/>
    </source>
</evidence>
<dbReference type="Proteomes" id="UP000001593">
    <property type="component" value="Unassembled WGS sequence"/>
</dbReference>
<dbReference type="InterPro" id="IPR005828">
    <property type="entry name" value="MFS_sugar_transport-like"/>
</dbReference>
<dbReference type="InParanoid" id="A7SMJ5"/>
<keyword evidence="3 5" id="KW-1133">Transmembrane helix</keyword>
<gene>
    <name evidence="6" type="ORF">NEMVEDRAFT_v1g123813</name>
</gene>
<feature type="transmembrane region" description="Helical" evidence="5">
    <location>
        <begin position="223"/>
        <end position="243"/>
    </location>
</feature>
<evidence type="ECO:0000313" key="6">
    <source>
        <dbReference type="EMBL" id="EDO35068.1"/>
    </source>
</evidence>
<dbReference type="InterPro" id="IPR036259">
    <property type="entry name" value="MFS_trans_sf"/>
</dbReference>
<dbReference type="EMBL" id="DS469709">
    <property type="protein sequence ID" value="EDO35068.1"/>
    <property type="molecule type" value="Genomic_DNA"/>
</dbReference>
<dbReference type="PhylomeDB" id="A7SMJ5"/>
<protein>
    <recommendedName>
        <fullName evidence="8">Major facilitator superfamily (MFS) profile domain-containing protein</fullName>
    </recommendedName>
</protein>
<dbReference type="Pfam" id="PF00083">
    <property type="entry name" value="Sugar_tr"/>
    <property type="match status" value="1"/>
</dbReference>
<evidence type="ECO:0008006" key="8">
    <source>
        <dbReference type="Google" id="ProtNLM"/>
    </source>
</evidence>
<proteinExistence type="predicted"/>
<feature type="transmembrane region" description="Helical" evidence="5">
    <location>
        <begin position="71"/>
        <end position="90"/>
    </location>
</feature>
<feature type="transmembrane region" description="Helical" evidence="5">
    <location>
        <begin position="356"/>
        <end position="379"/>
    </location>
</feature>
<feature type="transmembrane region" description="Helical" evidence="5">
    <location>
        <begin position="102"/>
        <end position="125"/>
    </location>
</feature>
<reference evidence="6 7" key="1">
    <citation type="journal article" date="2007" name="Science">
        <title>Sea anemone genome reveals ancestral eumetazoan gene repertoire and genomic organization.</title>
        <authorList>
            <person name="Putnam N.H."/>
            <person name="Srivastava M."/>
            <person name="Hellsten U."/>
            <person name="Dirks B."/>
            <person name="Chapman J."/>
            <person name="Salamov A."/>
            <person name="Terry A."/>
            <person name="Shapiro H."/>
            <person name="Lindquist E."/>
            <person name="Kapitonov V.V."/>
            <person name="Jurka J."/>
            <person name="Genikhovich G."/>
            <person name="Grigoriev I.V."/>
            <person name="Lucas S.M."/>
            <person name="Steele R.E."/>
            <person name="Finnerty J.R."/>
            <person name="Technau U."/>
            <person name="Martindale M.Q."/>
            <person name="Rokhsar D.S."/>
        </authorList>
    </citation>
    <scope>NUCLEOTIDE SEQUENCE [LARGE SCALE GENOMIC DNA]</scope>
    <source>
        <strain evidence="7">CH2 X CH6</strain>
    </source>
</reference>
<keyword evidence="4 5" id="KW-0472">Membrane</keyword>
<keyword evidence="7" id="KW-1185">Reference proteome</keyword>
<keyword evidence="2 5" id="KW-0812">Transmembrane</keyword>
<evidence type="ECO:0000256" key="2">
    <source>
        <dbReference type="ARBA" id="ARBA00022692"/>
    </source>
</evidence>
<dbReference type="GO" id="GO:0016020">
    <property type="term" value="C:membrane"/>
    <property type="evidence" value="ECO:0007669"/>
    <property type="project" value="UniProtKB-SubCell"/>
</dbReference>
<dbReference type="OMA" id="IGMSCTI"/>
<accession>A7SMJ5</accession>
<organism evidence="6 7">
    <name type="scientific">Nematostella vectensis</name>
    <name type="common">Starlet sea anemone</name>
    <dbReference type="NCBI Taxonomy" id="45351"/>
    <lineage>
        <taxon>Eukaryota</taxon>
        <taxon>Metazoa</taxon>
        <taxon>Cnidaria</taxon>
        <taxon>Anthozoa</taxon>
        <taxon>Hexacorallia</taxon>
        <taxon>Actiniaria</taxon>
        <taxon>Edwardsiidae</taxon>
        <taxon>Nematostella</taxon>
    </lineage>
</organism>
<dbReference type="HOGENOM" id="CLU_001265_33_5_1"/>
<dbReference type="GO" id="GO:0022857">
    <property type="term" value="F:transmembrane transporter activity"/>
    <property type="evidence" value="ECO:0007669"/>
    <property type="project" value="InterPro"/>
</dbReference>
<sequence>EISLYFQWKLLCDRAYLAATIQSFYFAGMYFGALTGGWLADNFRRNSTMFIGTKGMALASLGSSFSDAISLLRFIVGFFQMGVNVTYFVYAIEILGQKHRTLGGQLAGFLWSIGYSGTALFAYLIRDWRMLIIAVRVPGLIFVLLWRIFPATPRWLIAHNRLDEAYSVLLKFGSKDSKPIDEQALRELIENVRQDQLERHKVDDKRYTMLDLVRTRKLRKRSFILFCTWLVCAIVHFGLFLYVTSMPGNLYNSYVMNIITFPKSLEMVMRLAQFNTIRTLYTHTLVLSTEHSVIITVFAILGKSFMSVTFMNALLYGTELFPTVVRSNALACGTMISRLGVILTPYIAMLGQLPNYGMYVPATMFGVLTLVGAIMSLWLPETLFAKLSQTVEEAE</sequence>
<comment type="subcellular location">
    <subcellularLocation>
        <location evidence="1">Membrane</location>
        <topology evidence="1">Multi-pass membrane protein</topology>
    </subcellularLocation>
</comment>
<feature type="transmembrane region" description="Helical" evidence="5">
    <location>
        <begin position="329"/>
        <end position="350"/>
    </location>
</feature>
<dbReference type="eggNOG" id="KOG0255">
    <property type="taxonomic scope" value="Eukaryota"/>
</dbReference>